<comment type="subcellular location">
    <subcellularLocation>
        <location evidence="1">Membrane</location>
        <topology evidence="1">Multi-pass membrane protein</topology>
    </subcellularLocation>
</comment>
<evidence type="ECO:0000256" key="3">
    <source>
        <dbReference type="ARBA" id="ARBA00022692"/>
    </source>
</evidence>
<feature type="transmembrane region" description="Helical" evidence="6">
    <location>
        <begin position="283"/>
        <end position="304"/>
    </location>
</feature>
<feature type="non-terminal residue" evidence="9">
    <location>
        <position position="1"/>
    </location>
</feature>
<organism evidence="9 10">
    <name type="scientific">Artemia franciscana</name>
    <name type="common">Brine shrimp</name>
    <name type="synonym">Artemia sanfranciscana</name>
    <dbReference type="NCBI Taxonomy" id="6661"/>
    <lineage>
        <taxon>Eukaryota</taxon>
        <taxon>Metazoa</taxon>
        <taxon>Ecdysozoa</taxon>
        <taxon>Arthropoda</taxon>
        <taxon>Crustacea</taxon>
        <taxon>Branchiopoda</taxon>
        <taxon>Anostraca</taxon>
        <taxon>Artemiidae</taxon>
        <taxon>Artemia</taxon>
    </lineage>
</organism>
<feature type="non-terminal residue" evidence="9">
    <location>
        <position position="402"/>
    </location>
</feature>
<evidence type="ECO:0000313" key="9">
    <source>
        <dbReference type="EMBL" id="KAK2727860.1"/>
    </source>
</evidence>
<dbReference type="InterPro" id="IPR043926">
    <property type="entry name" value="ABCG_dom"/>
</dbReference>
<dbReference type="AlphaFoldDB" id="A0AA88LMG4"/>
<keyword evidence="10" id="KW-1185">Reference proteome</keyword>
<dbReference type="Pfam" id="PF19055">
    <property type="entry name" value="ABC2_membrane_7"/>
    <property type="match status" value="1"/>
</dbReference>
<feature type="transmembrane region" description="Helical" evidence="6">
    <location>
        <begin position="311"/>
        <end position="332"/>
    </location>
</feature>
<evidence type="ECO:0000256" key="4">
    <source>
        <dbReference type="ARBA" id="ARBA00022989"/>
    </source>
</evidence>
<evidence type="ECO:0000256" key="1">
    <source>
        <dbReference type="ARBA" id="ARBA00004141"/>
    </source>
</evidence>
<dbReference type="InterPro" id="IPR013525">
    <property type="entry name" value="ABC2_TM"/>
</dbReference>
<dbReference type="GO" id="GO:0140359">
    <property type="term" value="F:ABC-type transporter activity"/>
    <property type="evidence" value="ECO:0007669"/>
    <property type="project" value="InterPro"/>
</dbReference>
<keyword evidence="3 6" id="KW-0812">Transmembrane</keyword>
<name>A0AA88LMG4_ARTSF</name>
<dbReference type="Pfam" id="PF01061">
    <property type="entry name" value="ABC2_membrane"/>
    <property type="match status" value="1"/>
</dbReference>
<dbReference type="InterPro" id="IPR050352">
    <property type="entry name" value="ABCG_transporters"/>
</dbReference>
<evidence type="ECO:0000256" key="5">
    <source>
        <dbReference type="ARBA" id="ARBA00023136"/>
    </source>
</evidence>
<dbReference type="PANTHER" id="PTHR48041:SF129">
    <property type="entry name" value="PROTEIN WHITE"/>
    <property type="match status" value="1"/>
</dbReference>
<proteinExistence type="predicted"/>
<dbReference type="PANTHER" id="PTHR48041">
    <property type="entry name" value="ABC TRANSPORTER G FAMILY MEMBER 28"/>
    <property type="match status" value="1"/>
</dbReference>
<feature type="domain" description="ABC transporter family G" evidence="8">
    <location>
        <begin position="44"/>
        <end position="110"/>
    </location>
</feature>
<evidence type="ECO:0000313" key="10">
    <source>
        <dbReference type="Proteomes" id="UP001187531"/>
    </source>
</evidence>
<keyword evidence="4 6" id="KW-1133">Transmembrane helix</keyword>
<feature type="domain" description="ABC-2 type transporter transmembrane" evidence="7">
    <location>
        <begin position="152"/>
        <end position="362"/>
    </location>
</feature>
<dbReference type="Gene3D" id="3.40.50.300">
    <property type="entry name" value="P-loop containing nucleotide triphosphate hydrolases"/>
    <property type="match status" value="1"/>
</dbReference>
<sequence>VLTNPQLFFCDEPTSGLDSYMAQNIVTMLTDMAKRGTTVICTIHQPSSEVFALFDKLLLIAEGRVAYMGPAKDTVNFFQSCGLICPPNYNPADFFVHSLATIPGKEEESHGKITVLCDIFETTISKSLHHYTEDSDLLMPEKKSPYKANWLQQFLAVLWRCSITILRAPQALRVQVMQTIAISCIVTAVFQGQELNEQGIQNINGAIFMFVINQSFSNVFAVVNVFTEEISVFLHEHDNGMYRTDVYFLAKTMSDLPRFIILPVLFLMLPYFTIGLNPSIDRFIIAAGICILVALCATSYGYMVSCASPNLATALAISAPMMVPLMLFGGFFLNNNSVPFYFVWLKYLSWFMYANEVLNINQWTGIQNITCRHHHSISIANATISNCTSDGEDVLERLGFMQ</sequence>
<accession>A0AA88LMG4</accession>
<dbReference type="GO" id="GO:0005886">
    <property type="term" value="C:plasma membrane"/>
    <property type="evidence" value="ECO:0007669"/>
    <property type="project" value="TreeGrafter"/>
</dbReference>
<dbReference type="SUPFAM" id="SSF52540">
    <property type="entry name" value="P-loop containing nucleoside triphosphate hydrolases"/>
    <property type="match status" value="1"/>
</dbReference>
<keyword evidence="2" id="KW-0813">Transport</keyword>
<protein>
    <recommendedName>
        <fullName evidence="11">Protein white</fullName>
    </recommendedName>
</protein>
<evidence type="ECO:0008006" key="11">
    <source>
        <dbReference type="Google" id="ProtNLM"/>
    </source>
</evidence>
<dbReference type="GO" id="GO:0030659">
    <property type="term" value="C:cytoplasmic vesicle membrane"/>
    <property type="evidence" value="ECO:0007669"/>
    <property type="project" value="TreeGrafter"/>
</dbReference>
<evidence type="ECO:0000256" key="6">
    <source>
        <dbReference type="SAM" id="Phobius"/>
    </source>
</evidence>
<dbReference type="InterPro" id="IPR027417">
    <property type="entry name" value="P-loop_NTPase"/>
</dbReference>
<keyword evidence="5 6" id="KW-0472">Membrane</keyword>
<dbReference type="EMBL" id="JAVRJZ010000001">
    <property type="protein sequence ID" value="KAK2727860.1"/>
    <property type="molecule type" value="Genomic_DNA"/>
</dbReference>
<reference evidence="9" key="1">
    <citation type="submission" date="2023-07" db="EMBL/GenBank/DDBJ databases">
        <title>Chromosome-level genome assembly of Artemia franciscana.</title>
        <authorList>
            <person name="Jo E."/>
        </authorList>
    </citation>
    <scope>NUCLEOTIDE SEQUENCE</scope>
    <source>
        <tissue evidence="9">Whole body</tissue>
    </source>
</reference>
<gene>
    <name evidence="9" type="ORF">QYM36_008366</name>
</gene>
<evidence type="ECO:0000259" key="7">
    <source>
        <dbReference type="Pfam" id="PF01061"/>
    </source>
</evidence>
<evidence type="ECO:0000256" key="2">
    <source>
        <dbReference type="ARBA" id="ARBA00022448"/>
    </source>
</evidence>
<evidence type="ECO:0000259" key="8">
    <source>
        <dbReference type="Pfam" id="PF19055"/>
    </source>
</evidence>
<dbReference type="Proteomes" id="UP001187531">
    <property type="component" value="Unassembled WGS sequence"/>
</dbReference>
<comment type="caution">
    <text evidence="9">The sequence shown here is derived from an EMBL/GenBank/DDBJ whole genome shotgun (WGS) entry which is preliminary data.</text>
</comment>
<feature type="transmembrane region" description="Helical" evidence="6">
    <location>
        <begin position="259"/>
        <end position="277"/>
    </location>
</feature>